<dbReference type="AlphaFoldDB" id="A0A2W1LFW2"/>
<sequence length="122" mass="13348">MITKGDKNKARLKRHLRVRKKISGTTQRPRLSVYRSSKHIYAQLIDDVQGVTVAAASTQDKELAGKIGNGGSVEAARQVGELIAQRAKAKGCEKIVFDRGGYLYHGRIQALAEAAREAGLEF</sequence>
<comment type="caution">
    <text evidence="8">The sequence shown here is derived from an EMBL/GenBank/DDBJ whole genome shotgun (WGS) entry which is preliminary data.</text>
</comment>
<evidence type="ECO:0000256" key="1">
    <source>
        <dbReference type="ARBA" id="ARBA00007116"/>
    </source>
</evidence>
<evidence type="ECO:0000313" key="8">
    <source>
        <dbReference type="EMBL" id="PZD96940.1"/>
    </source>
</evidence>
<keyword evidence="4 7" id="KW-0689">Ribosomal protein</keyword>
<evidence type="ECO:0000256" key="2">
    <source>
        <dbReference type="ARBA" id="ARBA00022730"/>
    </source>
</evidence>
<reference evidence="8 9" key="1">
    <citation type="submission" date="2018-06" db="EMBL/GenBank/DDBJ databases">
        <title>Paenibacillus imtechensis sp. nov.</title>
        <authorList>
            <person name="Pinnaka A.K."/>
            <person name="Singh H."/>
            <person name="Kaur M."/>
        </authorList>
    </citation>
    <scope>NUCLEOTIDE SEQUENCE [LARGE SCALE GENOMIC DNA]</scope>
    <source>
        <strain evidence="8 9">SMB1</strain>
    </source>
</reference>
<name>A0A2W1LFW2_9BACL</name>
<comment type="similarity">
    <text evidence="1 7">Belongs to the universal ribosomal protein uL18 family.</text>
</comment>
<dbReference type="PANTHER" id="PTHR12899">
    <property type="entry name" value="39S RIBOSOMAL PROTEIN L18, MITOCHONDRIAL"/>
    <property type="match status" value="1"/>
</dbReference>
<dbReference type="GO" id="GO:0003735">
    <property type="term" value="F:structural constituent of ribosome"/>
    <property type="evidence" value="ECO:0007669"/>
    <property type="project" value="InterPro"/>
</dbReference>
<keyword evidence="5 7" id="KW-0687">Ribonucleoprotein</keyword>
<dbReference type="RefSeq" id="WP_111145639.1">
    <property type="nucleotide sequence ID" value="NZ_QKRB01000035.1"/>
</dbReference>
<dbReference type="NCBIfam" id="TIGR00060">
    <property type="entry name" value="L18_bact"/>
    <property type="match status" value="1"/>
</dbReference>
<dbReference type="PANTHER" id="PTHR12899:SF3">
    <property type="entry name" value="LARGE RIBOSOMAL SUBUNIT PROTEIN UL18M"/>
    <property type="match status" value="1"/>
</dbReference>
<dbReference type="SUPFAM" id="SSF53137">
    <property type="entry name" value="Translational machinery components"/>
    <property type="match status" value="1"/>
</dbReference>
<evidence type="ECO:0000256" key="5">
    <source>
        <dbReference type="ARBA" id="ARBA00023274"/>
    </source>
</evidence>
<evidence type="ECO:0000256" key="3">
    <source>
        <dbReference type="ARBA" id="ARBA00022884"/>
    </source>
</evidence>
<dbReference type="Pfam" id="PF00861">
    <property type="entry name" value="Ribosomal_L18p"/>
    <property type="match status" value="1"/>
</dbReference>
<dbReference type="GO" id="GO:0022625">
    <property type="term" value="C:cytosolic large ribosomal subunit"/>
    <property type="evidence" value="ECO:0007669"/>
    <property type="project" value="TreeGrafter"/>
</dbReference>
<dbReference type="HAMAP" id="MF_01337_B">
    <property type="entry name" value="Ribosomal_uL18_B"/>
    <property type="match status" value="1"/>
</dbReference>
<keyword evidence="2 7" id="KW-0699">rRNA-binding</keyword>
<evidence type="ECO:0000313" key="9">
    <source>
        <dbReference type="Proteomes" id="UP000249522"/>
    </source>
</evidence>
<dbReference type="GO" id="GO:0006412">
    <property type="term" value="P:translation"/>
    <property type="evidence" value="ECO:0007669"/>
    <property type="project" value="UniProtKB-UniRule"/>
</dbReference>
<comment type="function">
    <text evidence="7">This is one of the proteins that bind and probably mediate the attachment of the 5S RNA into the large ribosomal subunit, where it forms part of the central protuberance.</text>
</comment>
<dbReference type="EMBL" id="QKRB01000035">
    <property type="protein sequence ID" value="PZD96940.1"/>
    <property type="molecule type" value="Genomic_DNA"/>
</dbReference>
<dbReference type="CDD" id="cd00432">
    <property type="entry name" value="Ribosomal_L18_L5e"/>
    <property type="match status" value="1"/>
</dbReference>
<evidence type="ECO:0000256" key="7">
    <source>
        <dbReference type="HAMAP-Rule" id="MF_01337"/>
    </source>
</evidence>
<accession>A0A2W1LFW2</accession>
<evidence type="ECO:0000256" key="6">
    <source>
        <dbReference type="ARBA" id="ARBA00035197"/>
    </source>
</evidence>
<dbReference type="InterPro" id="IPR004389">
    <property type="entry name" value="Ribosomal_uL18_bac-type"/>
</dbReference>
<dbReference type="FunFam" id="3.30.420.100:FF:000001">
    <property type="entry name" value="50S ribosomal protein L18"/>
    <property type="match status" value="1"/>
</dbReference>
<evidence type="ECO:0000256" key="4">
    <source>
        <dbReference type="ARBA" id="ARBA00022980"/>
    </source>
</evidence>
<protein>
    <recommendedName>
        <fullName evidence="6 7">Large ribosomal subunit protein uL18</fullName>
    </recommendedName>
</protein>
<keyword evidence="3 7" id="KW-0694">RNA-binding</keyword>
<comment type="subunit">
    <text evidence="7">Part of the 50S ribosomal subunit; part of the 5S rRNA/L5/L18/L25 subcomplex. Contacts the 5S and 23S rRNAs.</text>
</comment>
<organism evidence="8 9">
    <name type="scientific">Paenibacillus sambharensis</name>
    <dbReference type="NCBI Taxonomy" id="1803190"/>
    <lineage>
        <taxon>Bacteria</taxon>
        <taxon>Bacillati</taxon>
        <taxon>Bacillota</taxon>
        <taxon>Bacilli</taxon>
        <taxon>Bacillales</taxon>
        <taxon>Paenibacillaceae</taxon>
        <taxon>Paenibacillus</taxon>
    </lineage>
</organism>
<dbReference type="InterPro" id="IPR057268">
    <property type="entry name" value="Ribosomal_L18"/>
</dbReference>
<dbReference type="Proteomes" id="UP000249522">
    <property type="component" value="Unassembled WGS sequence"/>
</dbReference>
<dbReference type="GO" id="GO:0008097">
    <property type="term" value="F:5S rRNA binding"/>
    <property type="evidence" value="ECO:0007669"/>
    <property type="project" value="TreeGrafter"/>
</dbReference>
<proteinExistence type="inferred from homology"/>
<keyword evidence="9" id="KW-1185">Reference proteome</keyword>
<dbReference type="Gene3D" id="3.30.420.100">
    <property type="match status" value="1"/>
</dbReference>
<dbReference type="OrthoDB" id="9810939at2"/>
<dbReference type="InterPro" id="IPR005484">
    <property type="entry name" value="Ribosomal_uL18_bac/plant/anim"/>
</dbReference>
<gene>
    <name evidence="7" type="primary">rplR</name>
    <name evidence="8" type="ORF">DNH61_05330</name>
</gene>